<protein>
    <submittedName>
        <fullName evidence="1">Uncharacterized protein</fullName>
    </submittedName>
</protein>
<accession>A0A2P2MY05</accession>
<proteinExistence type="predicted"/>
<name>A0A2P2MY05_RHIMU</name>
<dbReference type="EMBL" id="GGEC01054611">
    <property type="protein sequence ID" value="MBX35095.1"/>
    <property type="molecule type" value="Transcribed_RNA"/>
</dbReference>
<evidence type="ECO:0000313" key="1">
    <source>
        <dbReference type="EMBL" id="MBX35095.1"/>
    </source>
</evidence>
<sequence>MEFCIKDILLIPFLNSIFGAAFNSPSALTKLLSFPIHKAMPRITVCIVTYLPSSSSRPLKFEGDFLRTSRALVHSWHDLLRAMARPMLMRARGNPPHFSATA</sequence>
<reference evidence="1" key="1">
    <citation type="submission" date="2018-02" db="EMBL/GenBank/DDBJ databases">
        <title>Rhizophora mucronata_Transcriptome.</title>
        <authorList>
            <person name="Meera S.P."/>
            <person name="Sreeshan A."/>
            <person name="Augustine A."/>
        </authorList>
    </citation>
    <scope>NUCLEOTIDE SEQUENCE</scope>
    <source>
        <tissue evidence="1">Leaf</tissue>
    </source>
</reference>
<dbReference type="AlphaFoldDB" id="A0A2P2MY05"/>
<organism evidence="1">
    <name type="scientific">Rhizophora mucronata</name>
    <name type="common">Asiatic mangrove</name>
    <dbReference type="NCBI Taxonomy" id="61149"/>
    <lineage>
        <taxon>Eukaryota</taxon>
        <taxon>Viridiplantae</taxon>
        <taxon>Streptophyta</taxon>
        <taxon>Embryophyta</taxon>
        <taxon>Tracheophyta</taxon>
        <taxon>Spermatophyta</taxon>
        <taxon>Magnoliopsida</taxon>
        <taxon>eudicotyledons</taxon>
        <taxon>Gunneridae</taxon>
        <taxon>Pentapetalae</taxon>
        <taxon>rosids</taxon>
        <taxon>fabids</taxon>
        <taxon>Malpighiales</taxon>
        <taxon>Rhizophoraceae</taxon>
        <taxon>Rhizophora</taxon>
    </lineage>
</organism>